<dbReference type="Proteomes" id="UP000192940">
    <property type="component" value="Chromosome I"/>
</dbReference>
<organism evidence="2 3">
    <name type="scientific">Paenibacillus uliginis N3/975</name>
    <dbReference type="NCBI Taxonomy" id="1313296"/>
    <lineage>
        <taxon>Bacteria</taxon>
        <taxon>Bacillati</taxon>
        <taxon>Bacillota</taxon>
        <taxon>Bacilli</taxon>
        <taxon>Bacillales</taxon>
        <taxon>Paenibacillaceae</taxon>
        <taxon>Paenibacillus</taxon>
    </lineage>
</organism>
<gene>
    <name evidence="2" type="ORF">SAMN05661091_3366</name>
</gene>
<evidence type="ECO:0000313" key="2">
    <source>
        <dbReference type="EMBL" id="SMF86334.1"/>
    </source>
</evidence>
<feature type="chain" id="PRO_5038457980" description="DUF3993 domain-containing protein" evidence="1">
    <location>
        <begin position="24"/>
        <end position="184"/>
    </location>
</feature>
<sequence length="184" mass="20807">MSNSVSKWFAAFLAVLLLNMVPAGESARRQDDLSRIIVHQSVTKFVDSVRMKGYVSPQMYQDFTRELGATGNLYEIAMEHQHKKYDPEYRDSSDPETFQNSFAVVYDAYYEAEILGHLFPDTDLPLDDRSQIYKLTAGDFFQVKVSSQNRTPSIVLFDALTGSNSGNKSVIAFPYGGMVLNEDY</sequence>
<name>A0A1X7HGK8_9BACL</name>
<dbReference type="STRING" id="1313296.SAMN05661091_3366"/>
<proteinExistence type="predicted"/>
<evidence type="ECO:0000256" key="1">
    <source>
        <dbReference type="SAM" id="SignalP"/>
    </source>
</evidence>
<reference evidence="2 3" key="1">
    <citation type="submission" date="2017-04" db="EMBL/GenBank/DDBJ databases">
        <authorList>
            <person name="Afonso C.L."/>
            <person name="Miller P.J."/>
            <person name="Scott M.A."/>
            <person name="Spackman E."/>
            <person name="Goraichik I."/>
            <person name="Dimitrov K.M."/>
            <person name="Suarez D.L."/>
            <person name="Swayne D.E."/>
        </authorList>
    </citation>
    <scope>NUCLEOTIDE SEQUENCE [LARGE SCALE GENOMIC DNA]</scope>
    <source>
        <strain evidence="2 3">N3/975</strain>
    </source>
</reference>
<keyword evidence="1" id="KW-0732">Signal</keyword>
<protein>
    <recommendedName>
        <fullName evidence="4">DUF3993 domain-containing protein</fullName>
    </recommendedName>
</protein>
<evidence type="ECO:0000313" key="3">
    <source>
        <dbReference type="Proteomes" id="UP000192940"/>
    </source>
</evidence>
<feature type="signal peptide" evidence="1">
    <location>
        <begin position="1"/>
        <end position="23"/>
    </location>
</feature>
<accession>A0A1X7HGK8</accession>
<evidence type="ECO:0008006" key="4">
    <source>
        <dbReference type="Google" id="ProtNLM"/>
    </source>
</evidence>
<dbReference type="EMBL" id="LT840184">
    <property type="protein sequence ID" value="SMF86334.1"/>
    <property type="molecule type" value="Genomic_DNA"/>
</dbReference>
<dbReference type="RefSeq" id="WP_208914227.1">
    <property type="nucleotide sequence ID" value="NZ_LT840184.1"/>
</dbReference>
<dbReference type="AlphaFoldDB" id="A0A1X7HGK8"/>
<keyword evidence="3" id="KW-1185">Reference proteome</keyword>